<feature type="transmembrane region" description="Helical" evidence="5">
    <location>
        <begin position="146"/>
        <end position="171"/>
    </location>
</feature>
<comment type="caution">
    <text evidence="7">The sequence shown here is derived from an EMBL/GenBank/DDBJ whole genome shotgun (WGS) entry which is preliminary data.</text>
</comment>
<feature type="transmembrane region" description="Helical" evidence="5">
    <location>
        <begin position="16"/>
        <end position="37"/>
    </location>
</feature>
<evidence type="ECO:0000313" key="7">
    <source>
        <dbReference type="EMBL" id="OCL26277.1"/>
    </source>
</evidence>
<dbReference type="AlphaFoldDB" id="A0A1C0A7R3"/>
<evidence type="ECO:0000256" key="4">
    <source>
        <dbReference type="ARBA" id="ARBA00023136"/>
    </source>
</evidence>
<keyword evidence="4 5" id="KW-0472">Membrane</keyword>
<accession>A0A1C0A7R3</accession>
<feature type="domain" description="Yip1" evidence="6">
    <location>
        <begin position="27"/>
        <end position="201"/>
    </location>
</feature>
<name>A0A1C0A7R3_9FIRM</name>
<reference evidence="8" key="1">
    <citation type="submission" date="2016-07" db="EMBL/GenBank/DDBJ databases">
        <authorList>
            <person name="Florea S."/>
            <person name="Webb J.S."/>
            <person name="Jaromczyk J."/>
            <person name="Schardl C.L."/>
        </authorList>
    </citation>
    <scope>NUCLEOTIDE SEQUENCE [LARGE SCALE GENOMIC DNA]</scope>
    <source>
        <strain evidence="8">Z6</strain>
    </source>
</reference>
<feature type="transmembrane region" description="Helical" evidence="5">
    <location>
        <begin position="108"/>
        <end position="126"/>
    </location>
</feature>
<keyword evidence="2 5" id="KW-0812">Transmembrane</keyword>
<organism evidence="7 8">
    <name type="scientific">Orenia metallireducens</name>
    <dbReference type="NCBI Taxonomy" id="1413210"/>
    <lineage>
        <taxon>Bacteria</taxon>
        <taxon>Bacillati</taxon>
        <taxon>Bacillota</taxon>
        <taxon>Clostridia</taxon>
        <taxon>Halanaerobiales</taxon>
        <taxon>Halobacteroidaceae</taxon>
        <taxon>Orenia</taxon>
    </lineage>
</organism>
<feature type="transmembrane region" description="Helical" evidence="5">
    <location>
        <begin position="183"/>
        <end position="206"/>
    </location>
</feature>
<dbReference type="GO" id="GO:0016020">
    <property type="term" value="C:membrane"/>
    <property type="evidence" value="ECO:0007669"/>
    <property type="project" value="UniProtKB-SubCell"/>
</dbReference>
<gene>
    <name evidence="7" type="ORF">U472_09710</name>
</gene>
<dbReference type="Pfam" id="PF04893">
    <property type="entry name" value="Yip1"/>
    <property type="match status" value="1"/>
</dbReference>
<evidence type="ECO:0000259" key="6">
    <source>
        <dbReference type="Pfam" id="PF04893"/>
    </source>
</evidence>
<comment type="subcellular location">
    <subcellularLocation>
        <location evidence="1">Membrane</location>
        <topology evidence="1">Multi-pass membrane protein</topology>
    </subcellularLocation>
</comment>
<dbReference type="InterPro" id="IPR006977">
    <property type="entry name" value="Yip1_dom"/>
</dbReference>
<proteinExistence type="predicted"/>
<keyword evidence="8" id="KW-1185">Reference proteome</keyword>
<dbReference type="RefSeq" id="WP_068717937.1">
    <property type="nucleotide sequence ID" value="NZ_LWDV01000009.1"/>
</dbReference>
<keyword evidence="3 5" id="KW-1133">Transmembrane helix</keyword>
<dbReference type="EMBL" id="LWDV01000009">
    <property type="protein sequence ID" value="OCL26277.1"/>
    <property type="molecule type" value="Genomic_DNA"/>
</dbReference>
<evidence type="ECO:0000256" key="1">
    <source>
        <dbReference type="ARBA" id="ARBA00004141"/>
    </source>
</evidence>
<evidence type="ECO:0000256" key="3">
    <source>
        <dbReference type="ARBA" id="ARBA00022989"/>
    </source>
</evidence>
<dbReference type="OrthoDB" id="2987623at2"/>
<feature type="transmembrane region" description="Helical" evidence="5">
    <location>
        <begin position="57"/>
        <end position="81"/>
    </location>
</feature>
<reference evidence="7 8" key="2">
    <citation type="submission" date="2016-08" db="EMBL/GenBank/DDBJ databases">
        <title>Orenia metallireducens sp. nov. strain Z6, a Novel Metal-reducing Firmicute from the Deep Subsurface.</title>
        <authorList>
            <person name="Maxim B.I."/>
            <person name="Kenneth K."/>
            <person name="Flynn T.M."/>
            <person name="Oloughlin E.J."/>
            <person name="Locke R.A."/>
            <person name="Weber J.R."/>
            <person name="Egan S.M."/>
            <person name="Mackie R.I."/>
            <person name="Cann I.K."/>
        </authorList>
    </citation>
    <scope>NUCLEOTIDE SEQUENCE [LARGE SCALE GENOMIC DNA]</scope>
    <source>
        <strain evidence="7 8">Z6</strain>
    </source>
</reference>
<evidence type="ECO:0000313" key="8">
    <source>
        <dbReference type="Proteomes" id="UP000093514"/>
    </source>
</evidence>
<sequence>MLSLHYYYKVLFNPRVVIKTNISSKFILVLASITGIFDTVSRGARNNGGIYLKGEPLYFYMLMLGGIILMGIIFGIIKLYISAGMIKFFGDLLGGKASFKDIKKALGLSYYPYIIPVFLLIPRLLIFKHETFMSNPVSIQTNLIMLILYSVFLLIDIISVIWGLVILVKAISEIQNFSVIRSFFNVVLPVVSIVGLIMLIAIPLILV</sequence>
<evidence type="ECO:0000256" key="5">
    <source>
        <dbReference type="SAM" id="Phobius"/>
    </source>
</evidence>
<dbReference type="Proteomes" id="UP000093514">
    <property type="component" value="Unassembled WGS sequence"/>
</dbReference>
<protein>
    <recommendedName>
        <fullName evidence="6">Yip1 domain-containing protein</fullName>
    </recommendedName>
</protein>
<evidence type="ECO:0000256" key="2">
    <source>
        <dbReference type="ARBA" id="ARBA00022692"/>
    </source>
</evidence>